<dbReference type="EMBL" id="JARPUR010000001">
    <property type="protein sequence ID" value="KAK4883951.1"/>
    <property type="molecule type" value="Genomic_DNA"/>
</dbReference>
<dbReference type="FunFam" id="3.40.50.300:FF:000403">
    <property type="entry name" value="ATP-binding cassette sub-family B member 8, mitochondrial"/>
    <property type="match status" value="1"/>
</dbReference>
<keyword evidence="22" id="KW-1185">Reference proteome</keyword>
<dbReference type="Gene3D" id="1.20.1560.10">
    <property type="entry name" value="ABC transporter type 1, transmembrane domain"/>
    <property type="match status" value="1"/>
</dbReference>
<dbReference type="GO" id="GO:0005743">
    <property type="term" value="C:mitochondrial inner membrane"/>
    <property type="evidence" value="ECO:0007669"/>
    <property type="project" value="UniProtKB-SubCell"/>
</dbReference>
<evidence type="ECO:0000256" key="4">
    <source>
        <dbReference type="ARBA" id="ARBA00022538"/>
    </source>
</evidence>
<keyword evidence="11 18" id="KW-1133">Transmembrane helix</keyword>
<evidence type="ECO:0000256" key="13">
    <source>
        <dbReference type="ARBA" id="ARBA00023128"/>
    </source>
</evidence>
<evidence type="ECO:0000313" key="21">
    <source>
        <dbReference type="EMBL" id="KAK4883951.1"/>
    </source>
</evidence>
<comment type="caution">
    <text evidence="21">The sequence shown here is derived from an EMBL/GenBank/DDBJ whole genome shotgun (WGS) entry which is preliminary data.</text>
</comment>
<keyword evidence="12" id="KW-0406">Ion transport</keyword>
<evidence type="ECO:0000256" key="17">
    <source>
        <dbReference type="ARBA" id="ARBA00042968"/>
    </source>
</evidence>
<dbReference type="CDD" id="cd18574">
    <property type="entry name" value="ABC_6TM_ABCB8_like"/>
    <property type="match status" value="1"/>
</dbReference>
<dbReference type="FunFam" id="1.20.1560.10:FF:000016">
    <property type="entry name" value="ATP-binding cassette sub-family B member 8, mitochondrial"/>
    <property type="match status" value="1"/>
</dbReference>
<evidence type="ECO:0000256" key="18">
    <source>
        <dbReference type="SAM" id="Phobius"/>
    </source>
</evidence>
<dbReference type="Gene3D" id="3.40.50.300">
    <property type="entry name" value="P-loop containing nucleotide triphosphate hydrolases"/>
    <property type="match status" value="1"/>
</dbReference>
<dbReference type="Pfam" id="PF00005">
    <property type="entry name" value="ABC_tran"/>
    <property type="match status" value="1"/>
</dbReference>
<feature type="transmembrane region" description="Helical" evidence="18">
    <location>
        <begin position="167"/>
        <end position="185"/>
    </location>
</feature>
<evidence type="ECO:0000313" key="22">
    <source>
        <dbReference type="Proteomes" id="UP001353858"/>
    </source>
</evidence>
<proteinExistence type="inferred from homology"/>
<keyword evidence="5 18" id="KW-0812">Transmembrane</keyword>
<evidence type="ECO:0000256" key="10">
    <source>
        <dbReference type="ARBA" id="ARBA00022958"/>
    </source>
</evidence>
<comment type="subcellular location">
    <subcellularLocation>
        <location evidence="1">Mitochondrion inner membrane</location>
        <topology evidence="1">Multi-pass membrane protein</topology>
    </subcellularLocation>
</comment>
<dbReference type="SUPFAM" id="SSF52540">
    <property type="entry name" value="P-loop containing nucleoside triphosphate hydrolases"/>
    <property type="match status" value="1"/>
</dbReference>
<feature type="domain" description="ABC transporter" evidence="19">
    <location>
        <begin position="444"/>
        <end position="681"/>
    </location>
</feature>
<keyword evidence="14 18" id="KW-0472">Membrane</keyword>
<dbReference type="Pfam" id="PF00664">
    <property type="entry name" value="ABC_membrane"/>
    <property type="match status" value="1"/>
</dbReference>
<keyword evidence="7" id="KW-0999">Mitochondrion inner membrane</keyword>
<dbReference type="InterPro" id="IPR036640">
    <property type="entry name" value="ABC1_TM_sf"/>
</dbReference>
<dbReference type="CDD" id="cd03249">
    <property type="entry name" value="ABC_MTABC3_MDL1_MDL2"/>
    <property type="match status" value="1"/>
</dbReference>
<evidence type="ECO:0000259" key="20">
    <source>
        <dbReference type="PROSITE" id="PS50929"/>
    </source>
</evidence>
<feature type="transmembrane region" description="Helical" evidence="18">
    <location>
        <begin position="116"/>
        <end position="147"/>
    </location>
</feature>
<evidence type="ECO:0000256" key="7">
    <source>
        <dbReference type="ARBA" id="ARBA00022792"/>
    </source>
</evidence>
<dbReference type="InterPro" id="IPR003439">
    <property type="entry name" value="ABC_transporter-like_ATP-bd"/>
</dbReference>
<dbReference type="InterPro" id="IPR011527">
    <property type="entry name" value="ABC1_TM_dom"/>
</dbReference>
<evidence type="ECO:0000256" key="3">
    <source>
        <dbReference type="ARBA" id="ARBA00022448"/>
    </source>
</evidence>
<dbReference type="InterPro" id="IPR039421">
    <property type="entry name" value="Type_1_exporter"/>
</dbReference>
<dbReference type="PANTHER" id="PTHR43394:SF17">
    <property type="entry name" value="MITOCHONDRIAL POTASSIUM CHANNEL ATP-BINDING SUBUNIT"/>
    <property type="match status" value="1"/>
</dbReference>
<feature type="transmembrane region" description="Helical" evidence="18">
    <location>
        <begin position="244"/>
        <end position="262"/>
    </location>
</feature>
<dbReference type="Proteomes" id="UP001353858">
    <property type="component" value="Unassembled WGS sequence"/>
</dbReference>
<dbReference type="PANTHER" id="PTHR43394">
    <property type="entry name" value="ATP-DEPENDENT PERMEASE MDL1, MITOCHONDRIAL"/>
    <property type="match status" value="1"/>
</dbReference>
<feature type="transmembrane region" description="Helical" evidence="18">
    <location>
        <begin position="356"/>
        <end position="374"/>
    </location>
</feature>
<evidence type="ECO:0000256" key="5">
    <source>
        <dbReference type="ARBA" id="ARBA00022692"/>
    </source>
</evidence>
<evidence type="ECO:0000256" key="15">
    <source>
        <dbReference type="ARBA" id="ARBA00040439"/>
    </source>
</evidence>
<evidence type="ECO:0000256" key="1">
    <source>
        <dbReference type="ARBA" id="ARBA00004448"/>
    </source>
</evidence>
<feature type="domain" description="ABC transmembrane type-1" evidence="20">
    <location>
        <begin position="120"/>
        <end position="409"/>
    </location>
</feature>
<evidence type="ECO:0000256" key="14">
    <source>
        <dbReference type="ARBA" id="ARBA00023136"/>
    </source>
</evidence>
<comment type="similarity">
    <text evidence="2">Belongs to the ABC transporter superfamily. ABCB family. Multidrug resistance exporter (TC 3.A.1.201) subfamily.</text>
</comment>
<dbReference type="AlphaFoldDB" id="A0AAN7SC40"/>
<reference evidence="22" key="1">
    <citation type="submission" date="2023-01" db="EMBL/GenBank/DDBJ databases">
        <title>Key to firefly adult light organ development and bioluminescence: homeobox transcription factors regulate luciferase expression and transportation to peroxisome.</title>
        <authorList>
            <person name="Fu X."/>
        </authorList>
    </citation>
    <scope>NUCLEOTIDE SEQUENCE [LARGE SCALE GENOMIC DNA]</scope>
</reference>
<protein>
    <recommendedName>
        <fullName evidence="15">Mitochondrial potassium channel ATP-binding subunit</fullName>
    </recommendedName>
    <alternativeName>
        <fullName evidence="17">ATP-binding cassette sub-family B member 8, mitochondrial</fullName>
    </alternativeName>
    <alternativeName>
        <fullName evidence="16">Mitochondrial sulfonylurea-receptor</fullName>
    </alternativeName>
</protein>
<evidence type="ECO:0000256" key="12">
    <source>
        <dbReference type="ARBA" id="ARBA00023065"/>
    </source>
</evidence>
<keyword evidence="8" id="KW-0067">ATP-binding</keyword>
<dbReference type="GO" id="GO:0090374">
    <property type="term" value="P:oligopeptide export from mitochondrion"/>
    <property type="evidence" value="ECO:0007669"/>
    <property type="project" value="TreeGrafter"/>
</dbReference>
<dbReference type="GO" id="GO:0005524">
    <property type="term" value="F:ATP binding"/>
    <property type="evidence" value="ECO:0007669"/>
    <property type="project" value="UniProtKB-KW"/>
</dbReference>
<dbReference type="InterPro" id="IPR027417">
    <property type="entry name" value="P-loop_NTPase"/>
</dbReference>
<evidence type="ECO:0000256" key="8">
    <source>
        <dbReference type="ARBA" id="ARBA00022840"/>
    </source>
</evidence>
<dbReference type="InterPro" id="IPR003593">
    <property type="entry name" value="AAA+_ATPase"/>
</dbReference>
<dbReference type="GO" id="GO:0016887">
    <property type="term" value="F:ATP hydrolysis activity"/>
    <property type="evidence" value="ECO:0007669"/>
    <property type="project" value="InterPro"/>
</dbReference>
<evidence type="ECO:0000256" key="6">
    <source>
        <dbReference type="ARBA" id="ARBA00022741"/>
    </source>
</evidence>
<feature type="transmembrane region" description="Helical" evidence="18">
    <location>
        <begin position="268"/>
        <end position="288"/>
    </location>
</feature>
<keyword evidence="4" id="KW-0633">Potassium transport</keyword>
<gene>
    <name evidence="21" type="ORF">RN001_000222</name>
</gene>
<dbReference type="PROSITE" id="PS00211">
    <property type="entry name" value="ABC_TRANSPORTER_1"/>
    <property type="match status" value="1"/>
</dbReference>
<keyword evidence="9" id="KW-0809">Transit peptide</keyword>
<keyword evidence="6" id="KW-0547">Nucleotide-binding</keyword>
<dbReference type="SUPFAM" id="SSF90123">
    <property type="entry name" value="ABC transporter transmembrane region"/>
    <property type="match status" value="1"/>
</dbReference>
<keyword evidence="13" id="KW-0496">Mitochondrion</keyword>
<dbReference type="InterPro" id="IPR017871">
    <property type="entry name" value="ABC_transporter-like_CS"/>
</dbReference>
<keyword evidence="3" id="KW-0813">Transport</keyword>
<evidence type="ECO:0000256" key="11">
    <source>
        <dbReference type="ARBA" id="ARBA00022989"/>
    </source>
</evidence>
<sequence>MWKLFHCSTKINLNLSLISNILLPRRLLSVQKNSSLKLFRSYYIQPIKNKRQYTFTFSTVSRIGLTITTGTVLKLCLLNKVYCKAPISRLAGYKVYNDKNLGFDWKKLLEYIKPHVWYLVAAILGAIAVAILNIQMPLVMSAVVNILTRFTDTKDVDNFFKEMKLPSIQLISMYITQSVLTAFYITMLSHLGERVAFDIKTDLFANILRQDVSFFDQQRTGEILTRLTSDVQDFKSSFKQSISGGLRAVTQIIGCSVSLIIISPQMTFVTLLCIPAIIAIGSTLGGVLRNTSRKAQAQVEKTTAIADEAVSNIRTVRAFAMEDLETDMFKKEAYWALELNEQLGFGIGLFQGGANLFLNGMVLATLYMGGYLLSVNQLSPGQLMAYLMATQTVQKSLGQVSLLFGTVVRGMAAGSRVFQFIDLKPKMPLVGGKTIINDQLKGEIEFKDVIFAYPTRPQQIILQNLNLKIPAGKTVAIVGGSGNGKSTIAALIERFYDIDKGAITLDGEDISTLDPSWLRRNVIGYICQEPILFATSIMENIRYGYPDATDQEVMEAAQLANAHNFISDFPDGYHTLVGERGTTLSGGQKQRIAIARALLKNPTVLILDEATSALDVESEKIVQAALDKARLGRTVLIIAHRLSTIKNADLIVVLNKGKIVEMGTHEQLRNLKGHYWSINFRQQHDADY</sequence>
<dbReference type="PROSITE" id="PS50893">
    <property type="entry name" value="ABC_TRANSPORTER_2"/>
    <property type="match status" value="1"/>
</dbReference>
<dbReference type="GO" id="GO:0015421">
    <property type="term" value="F:ABC-type oligopeptide transporter activity"/>
    <property type="evidence" value="ECO:0007669"/>
    <property type="project" value="TreeGrafter"/>
</dbReference>
<keyword evidence="10" id="KW-0630">Potassium</keyword>
<accession>A0AAN7SC40</accession>
<dbReference type="GO" id="GO:0006813">
    <property type="term" value="P:potassium ion transport"/>
    <property type="evidence" value="ECO:0007669"/>
    <property type="project" value="UniProtKB-KW"/>
</dbReference>
<evidence type="ECO:0000259" key="19">
    <source>
        <dbReference type="PROSITE" id="PS50893"/>
    </source>
</evidence>
<dbReference type="SMART" id="SM00382">
    <property type="entry name" value="AAA"/>
    <property type="match status" value="1"/>
</dbReference>
<evidence type="ECO:0000256" key="16">
    <source>
        <dbReference type="ARBA" id="ARBA00041416"/>
    </source>
</evidence>
<name>A0AAN7SC40_9COLE</name>
<organism evidence="21 22">
    <name type="scientific">Aquatica leii</name>
    <dbReference type="NCBI Taxonomy" id="1421715"/>
    <lineage>
        <taxon>Eukaryota</taxon>
        <taxon>Metazoa</taxon>
        <taxon>Ecdysozoa</taxon>
        <taxon>Arthropoda</taxon>
        <taxon>Hexapoda</taxon>
        <taxon>Insecta</taxon>
        <taxon>Pterygota</taxon>
        <taxon>Neoptera</taxon>
        <taxon>Endopterygota</taxon>
        <taxon>Coleoptera</taxon>
        <taxon>Polyphaga</taxon>
        <taxon>Elateriformia</taxon>
        <taxon>Elateroidea</taxon>
        <taxon>Lampyridae</taxon>
        <taxon>Luciolinae</taxon>
        <taxon>Aquatica</taxon>
    </lineage>
</organism>
<dbReference type="PROSITE" id="PS50929">
    <property type="entry name" value="ABC_TM1F"/>
    <property type="match status" value="1"/>
</dbReference>
<evidence type="ECO:0000256" key="9">
    <source>
        <dbReference type="ARBA" id="ARBA00022946"/>
    </source>
</evidence>
<evidence type="ECO:0000256" key="2">
    <source>
        <dbReference type="ARBA" id="ARBA00007577"/>
    </source>
</evidence>